<comment type="caution">
    <text evidence="1">The sequence shown here is derived from an EMBL/GenBank/DDBJ whole genome shotgun (WGS) entry which is preliminary data.</text>
</comment>
<evidence type="ECO:0000313" key="2">
    <source>
        <dbReference type="Proteomes" id="UP000035067"/>
    </source>
</evidence>
<dbReference type="AlphaFoldDB" id="A0A0G2HLY6"/>
<dbReference type="Proteomes" id="UP000035067">
    <property type="component" value="Unassembled WGS sequence"/>
</dbReference>
<name>A0A0G2HLY6_9SYNE</name>
<protein>
    <submittedName>
        <fullName evidence="1">Uncharacterized protein</fullName>
    </submittedName>
</protein>
<dbReference type="PATRIC" id="fig|1604020.3.peg.682"/>
<reference evidence="1 2" key="1">
    <citation type="submission" date="2015-01" db="EMBL/GenBank/DDBJ databases">
        <title>Lifestyle Evolution in Cyanobacterial Symbionts of Sponges.</title>
        <authorList>
            <person name="Burgsdorf I."/>
            <person name="Slaby B.M."/>
            <person name="Handley K.M."/>
            <person name="Haber M."/>
            <person name="Blom J."/>
            <person name="Marshall C.W."/>
            <person name="Gilbert J.A."/>
            <person name="Hentschel U."/>
            <person name="Steindler L."/>
        </authorList>
    </citation>
    <scope>NUCLEOTIDE SEQUENCE [LARGE SCALE GENOMIC DNA]</scope>
    <source>
        <strain evidence="1">SP3</strain>
    </source>
</reference>
<evidence type="ECO:0000313" key="1">
    <source>
        <dbReference type="EMBL" id="KKZ12201.1"/>
    </source>
</evidence>
<gene>
    <name evidence="1" type="ORF">TE42_05425</name>
</gene>
<organism evidence="1 2">
    <name type="scientific">Candidatus Synechococcus spongiarum SP3</name>
    <dbReference type="NCBI Taxonomy" id="1604020"/>
    <lineage>
        <taxon>Bacteria</taxon>
        <taxon>Bacillati</taxon>
        <taxon>Cyanobacteriota</taxon>
        <taxon>Cyanophyceae</taxon>
        <taxon>Synechococcales</taxon>
        <taxon>Synechococcaceae</taxon>
        <taxon>Synechococcus</taxon>
    </lineage>
</organism>
<accession>A0A0G2HLY6</accession>
<sequence>MAVTRQLQHGGSVAGQLINLPTRLLLTVRKSSLEWVSMGQQASLMWRNGDHKGQLMAFRVTDGSKDDRQPLETLTAARHGKVLGGVA</sequence>
<proteinExistence type="predicted"/>
<dbReference type="EMBL" id="JXQG01000026">
    <property type="protein sequence ID" value="KKZ12201.1"/>
    <property type="molecule type" value="Genomic_DNA"/>
</dbReference>